<reference evidence="2 3" key="1">
    <citation type="submission" date="2016-03" db="EMBL/GenBank/DDBJ databases">
        <authorList>
            <person name="Devillers H."/>
        </authorList>
    </citation>
    <scope>NUCLEOTIDE SEQUENCE [LARGE SCALE GENOMIC DNA]</scope>
    <source>
        <strain evidence="2">CBS 10888</strain>
    </source>
</reference>
<accession>A0A1G4K086</accession>
<protein>
    <submittedName>
        <fullName evidence="2">LADA_0H03312g1_1</fullName>
    </submittedName>
</protein>
<dbReference type="AlphaFoldDB" id="A0A1G4K086"/>
<dbReference type="Proteomes" id="UP000190274">
    <property type="component" value="Chromosome H"/>
</dbReference>
<dbReference type="PANTHER" id="PTHR28011:SF1">
    <property type="entry name" value="NON-CLASSICAL EXPORT PROTEIN 1"/>
    <property type="match status" value="1"/>
</dbReference>
<keyword evidence="1" id="KW-0732">Signal</keyword>
<dbReference type="PANTHER" id="PTHR28011">
    <property type="entry name" value="NON-CLASSICAL EXPORT PROTEIN 1"/>
    <property type="match status" value="1"/>
</dbReference>
<keyword evidence="3" id="KW-1185">Reference proteome</keyword>
<dbReference type="EMBL" id="LT598461">
    <property type="protein sequence ID" value="SCU96894.1"/>
    <property type="molecule type" value="Genomic_DNA"/>
</dbReference>
<organism evidence="2 3">
    <name type="scientific">Lachancea dasiensis</name>
    <dbReference type="NCBI Taxonomy" id="1072105"/>
    <lineage>
        <taxon>Eukaryota</taxon>
        <taxon>Fungi</taxon>
        <taxon>Dikarya</taxon>
        <taxon>Ascomycota</taxon>
        <taxon>Saccharomycotina</taxon>
        <taxon>Saccharomycetes</taxon>
        <taxon>Saccharomycetales</taxon>
        <taxon>Saccharomycetaceae</taxon>
        <taxon>Lachancea</taxon>
    </lineage>
</organism>
<feature type="chain" id="PRO_5009236292" evidence="1">
    <location>
        <begin position="19"/>
        <end position="61"/>
    </location>
</feature>
<evidence type="ECO:0000313" key="2">
    <source>
        <dbReference type="EMBL" id="SCU96894.1"/>
    </source>
</evidence>
<evidence type="ECO:0000313" key="3">
    <source>
        <dbReference type="Proteomes" id="UP000190274"/>
    </source>
</evidence>
<gene>
    <name evidence="2" type="ORF">LADA_0H03312G</name>
</gene>
<sequence length="61" mass="7125">MVKPNPFLLGRFLDPLFALTVGTMSYYSYEKRVGRAEGHSLNELVWKRVERIRAGNQSRRI</sequence>
<dbReference type="OrthoDB" id="2155101at2759"/>
<dbReference type="Pfam" id="PF11654">
    <property type="entry name" value="NCE101"/>
    <property type="match status" value="1"/>
</dbReference>
<evidence type="ECO:0000256" key="1">
    <source>
        <dbReference type="SAM" id="SignalP"/>
    </source>
</evidence>
<name>A0A1G4K086_9SACH</name>
<dbReference type="GO" id="GO:0009306">
    <property type="term" value="P:protein secretion"/>
    <property type="evidence" value="ECO:0007669"/>
    <property type="project" value="EnsemblFungi"/>
</dbReference>
<feature type="signal peptide" evidence="1">
    <location>
        <begin position="1"/>
        <end position="18"/>
    </location>
</feature>
<proteinExistence type="predicted"/>
<dbReference type="InterPro" id="IPR024242">
    <property type="entry name" value="NCE101"/>
</dbReference>